<proteinExistence type="predicted"/>
<feature type="domain" description="BT-1020-like N-terminal beta-propeller" evidence="2">
    <location>
        <begin position="16"/>
        <end position="249"/>
    </location>
</feature>
<protein>
    <submittedName>
        <fullName evidence="3">Exo-alpha-sialidase</fullName>
    </submittedName>
</protein>
<dbReference type="Pfam" id="PF22585">
    <property type="entry name" value="Sialidase-like_CBM"/>
    <property type="match status" value="1"/>
</dbReference>
<evidence type="ECO:0000259" key="2">
    <source>
        <dbReference type="Pfam" id="PF24067"/>
    </source>
</evidence>
<reference evidence="3" key="1">
    <citation type="submission" date="2022-06" db="EMBL/GenBank/DDBJ databases">
        <title>Gramella sediminis sp. nov., isolated from deep-sea sediment of the Indian Ocean.</title>
        <authorList>
            <person name="Yang L."/>
        </authorList>
    </citation>
    <scope>NUCLEOTIDE SEQUENCE</scope>
    <source>
        <strain evidence="3">HMD3159</strain>
    </source>
</reference>
<evidence type="ECO:0000259" key="1">
    <source>
        <dbReference type="Pfam" id="PF22585"/>
    </source>
</evidence>
<name>A0ABT0YYS7_9FLAO</name>
<dbReference type="EMBL" id="JAMSCK010000001">
    <property type="protein sequence ID" value="MCM8568494.1"/>
    <property type="molecule type" value="Genomic_DNA"/>
</dbReference>
<dbReference type="SUPFAM" id="SSF50939">
    <property type="entry name" value="Sialidases"/>
    <property type="match status" value="1"/>
</dbReference>
<dbReference type="Pfam" id="PF24067">
    <property type="entry name" value="Beta-prop_BT_1020"/>
    <property type="match status" value="1"/>
</dbReference>
<keyword evidence="4" id="KW-1185">Reference proteome</keyword>
<dbReference type="InterPro" id="IPR054490">
    <property type="entry name" value="BT_1020-like_b-sandwich_1"/>
</dbReference>
<gene>
    <name evidence="3" type="ORF">NE848_03840</name>
</gene>
<sequence>MICLITLSARAQEVDTARYEGTTLSNIDYHHGQLRPAVGVHARQIMRASREHPQTADYYGWTYNHAPNMVYWNDEFFVQYLSNPVGEHIPPGQSYLITSEDGKEWGEPRVIFPVYPIPDGYKKNGQEKIAEDLSSVMHQRMGFYVSSGDKLLVLGYYGIAMDEHDSPNDGKGIGRVVREIYPNGSFGPIFFIRYNKSWDQSLSEYPFYKESEDEEFVQACKELLSKPLMMQQWVEEQDRDDPLIPLQEQFKAFSYYHLPDDRVVGWWKHALTSMSLDGGKTWEYHPLRAPGFVNKNAKIWGQRTSDGRYATAYNPSEFRWPLAVSTSDDGLVYDDLLLIHGEISTMRYGGNYKSYGPQYVRGILDENGTPPDGKMWVTYSVNKEDIWVASIPVPITPTADSHADEKFDDLPDGEELKNWNIYDLVQAPVQIENLEGDKWLALKDEDPYDYARVERIIPATKNLETTFTVKPGQNEHGMLQVEFQNAKGSPAVRLIFDENGELKAKAGYRYRKLADYEAGKEYKINVRLIPDERSYIVNINDDKESRLIFYAPVHEFERIMFRTGEQRYFPTPESPAANHEDLEDPGKQIPEAAFYIKGLKTNTF</sequence>
<dbReference type="RefSeq" id="WP_252110888.1">
    <property type="nucleotide sequence ID" value="NZ_JAMSCK010000001.1"/>
</dbReference>
<organism evidence="3 4">
    <name type="scientific">Gramella jeungdoensis</name>
    <dbReference type="NCBI Taxonomy" id="708091"/>
    <lineage>
        <taxon>Bacteria</taxon>
        <taxon>Pseudomonadati</taxon>
        <taxon>Bacteroidota</taxon>
        <taxon>Flavobacteriia</taxon>
        <taxon>Flavobacteriales</taxon>
        <taxon>Flavobacteriaceae</taxon>
        <taxon>Christiangramia</taxon>
    </lineage>
</organism>
<evidence type="ECO:0000313" key="4">
    <source>
        <dbReference type="Proteomes" id="UP001155077"/>
    </source>
</evidence>
<evidence type="ECO:0000313" key="3">
    <source>
        <dbReference type="EMBL" id="MCM8568494.1"/>
    </source>
</evidence>
<dbReference type="Proteomes" id="UP001155077">
    <property type="component" value="Unassembled WGS sequence"/>
</dbReference>
<comment type="caution">
    <text evidence="3">The sequence shown here is derived from an EMBL/GenBank/DDBJ whole genome shotgun (WGS) entry which is preliminary data.</text>
</comment>
<accession>A0ABT0YYS7</accession>
<dbReference type="InterPro" id="IPR036278">
    <property type="entry name" value="Sialidase_sf"/>
</dbReference>
<dbReference type="InterPro" id="IPR056425">
    <property type="entry name" value="Beta-prop_BT_1020"/>
</dbReference>
<feature type="domain" description="BT-1020-like structural beta-sandwich" evidence="1">
    <location>
        <begin position="419"/>
        <end position="576"/>
    </location>
</feature>